<dbReference type="PANTHER" id="PTHR48100">
    <property type="entry name" value="BROAD-SPECIFICITY PHOSPHATASE YOR283W-RELATED"/>
    <property type="match status" value="1"/>
</dbReference>
<dbReference type="CDD" id="cd07067">
    <property type="entry name" value="HP_PGM_like"/>
    <property type="match status" value="1"/>
</dbReference>
<comment type="caution">
    <text evidence="1">The sequence shown here is derived from an EMBL/GenBank/DDBJ whole genome shotgun (WGS) entry which is preliminary data.</text>
</comment>
<proteinExistence type="predicted"/>
<organism evidence="1 2">
    <name type="scientific">Motilibacter deserti</name>
    <dbReference type="NCBI Taxonomy" id="2714956"/>
    <lineage>
        <taxon>Bacteria</taxon>
        <taxon>Bacillati</taxon>
        <taxon>Actinomycetota</taxon>
        <taxon>Actinomycetes</taxon>
        <taxon>Motilibacterales</taxon>
        <taxon>Motilibacteraceae</taxon>
        <taxon>Motilibacter</taxon>
    </lineage>
</organism>
<dbReference type="RefSeq" id="WP_166277352.1">
    <property type="nucleotide sequence ID" value="NZ_JAANNP010000001.1"/>
</dbReference>
<dbReference type="InterPro" id="IPR050275">
    <property type="entry name" value="PGM_Phosphatase"/>
</dbReference>
<sequence length="217" mass="23125">MSARRRLILWRHGRTVWNAQLRFQGQTDVPLDEVGVDQARRAARMLASLQPALIVASDLQRAADTAAALAAVTGLEVTTDPGLRETNAGVWQGLTATEIAERFPDEWAAWHRGEADVRPGGGESRLEVAARAVEALDKAVAHVGPGETVVAVTHGGAARTALARLIGLPQEVWGSLGGLSNCNWSVLSEDGERGPGLWRLLEHNAGSLPEPVLTEEG</sequence>
<dbReference type="Gene3D" id="3.40.50.1240">
    <property type="entry name" value="Phosphoglycerate mutase-like"/>
    <property type="match status" value="1"/>
</dbReference>
<dbReference type="Pfam" id="PF00300">
    <property type="entry name" value="His_Phos_1"/>
    <property type="match status" value="1"/>
</dbReference>
<evidence type="ECO:0000313" key="1">
    <source>
        <dbReference type="EMBL" id="NHC12678.1"/>
    </source>
</evidence>
<dbReference type="SMART" id="SM00855">
    <property type="entry name" value="PGAM"/>
    <property type="match status" value="1"/>
</dbReference>
<dbReference type="PANTHER" id="PTHR48100:SF62">
    <property type="entry name" value="GLUCOSYL-3-PHOSPHOGLYCERATE PHOSPHATASE"/>
    <property type="match status" value="1"/>
</dbReference>
<name>A0ABX0GTM8_9ACTN</name>
<protein>
    <submittedName>
        <fullName evidence="1">Histidine phosphatase family protein</fullName>
    </submittedName>
</protein>
<dbReference type="Proteomes" id="UP000800981">
    <property type="component" value="Unassembled WGS sequence"/>
</dbReference>
<dbReference type="InterPro" id="IPR029033">
    <property type="entry name" value="His_PPase_superfam"/>
</dbReference>
<gene>
    <name evidence="1" type="ORF">G9H71_02640</name>
</gene>
<keyword evidence="2" id="KW-1185">Reference proteome</keyword>
<evidence type="ECO:0000313" key="2">
    <source>
        <dbReference type="Proteomes" id="UP000800981"/>
    </source>
</evidence>
<dbReference type="SUPFAM" id="SSF53254">
    <property type="entry name" value="Phosphoglycerate mutase-like"/>
    <property type="match status" value="1"/>
</dbReference>
<dbReference type="EMBL" id="JAANNP010000001">
    <property type="protein sequence ID" value="NHC12678.1"/>
    <property type="molecule type" value="Genomic_DNA"/>
</dbReference>
<reference evidence="1 2" key="1">
    <citation type="submission" date="2020-03" db="EMBL/GenBank/DDBJ databases">
        <title>Two novel Motilibacter sp.</title>
        <authorList>
            <person name="Liu S."/>
        </authorList>
    </citation>
    <scope>NUCLEOTIDE SEQUENCE [LARGE SCALE GENOMIC DNA]</scope>
    <source>
        <strain evidence="1 2">E257</strain>
    </source>
</reference>
<dbReference type="InterPro" id="IPR013078">
    <property type="entry name" value="His_Pase_superF_clade-1"/>
</dbReference>
<accession>A0ABX0GTM8</accession>